<feature type="active site" description="Proton acceptor" evidence="29">
    <location>
        <position position="1605"/>
    </location>
</feature>
<evidence type="ECO:0000313" key="35">
    <source>
        <dbReference type="Ensembl" id="ENSSMAP00000062418.1"/>
    </source>
</evidence>
<feature type="region of interest" description="Disordered" evidence="32">
    <location>
        <begin position="563"/>
        <end position="623"/>
    </location>
</feature>
<evidence type="ECO:0000256" key="16">
    <source>
        <dbReference type="ARBA" id="ARBA00022837"/>
    </source>
</evidence>
<dbReference type="PANTHER" id="PTHR13800:SF8">
    <property type="entry name" value="TRANSIENT RECEPTOR POTENTIAL CATION CHANNEL SUBFAMILY M MEMBER 7"/>
    <property type="match status" value="1"/>
</dbReference>
<feature type="transmembrane region" description="Helical" evidence="33">
    <location>
        <begin position="1002"/>
        <end position="1025"/>
    </location>
</feature>
<keyword evidence="17 30" id="KW-0067">ATP-binding</keyword>
<dbReference type="Ensembl" id="ENSSMAT00000040460.1">
    <property type="protein sequence ID" value="ENSSMAP00000062418.1"/>
    <property type="gene ID" value="ENSSMAG00000007608.2"/>
</dbReference>
<keyword evidence="18 33" id="KW-1133">Transmembrane helix</keyword>
<dbReference type="GeneTree" id="ENSGT00940000157091"/>
<evidence type="ECO:0000256" key="20">
    <source>
        <dbReference type="ARBA" id="ARBA00023136"/>
    </source>
</evidence>
<keyword evidence="11 33" id="KW-0812">Transmembrane</keyword>
<dbReference type="GO" id="GO:0055080">
    <property type="term" value="P:monoatomic cation homeostasis"/>
    <property type="evidence" value="ECO:0007669"/>
    <property type="project" value="TreeGrafter"/>
</dbReference>
<feature type="binding site" evidence="30">
    <location>
        <position position="1607"/>
    </location>
    <ligand>
        <name>ADP</name>
        <dbReference type="ChEBI" id="CHEBI:456216"/>
    </ligand>
</feature>
<evidence type="ECO:0000256" key="31">
    <source>
        <dbReference type="PIRSR" id="PIRSR629601-3"/>
    </source>
</evidence>
<feature type="transmembrane region" description="Helical" evidence="33">
    <location>
        <begin position="971"/>
        <end position="990"/>
    </location>
</feature>
<dbReference type="GO" id="GO:0046872">
    <property type="term" value="F:metal ion binding"/>
    <property type="evidence" value="ECO:0007669"/>
    <property type="project" value="UniProtKB-KW"/>
</dbReference>
<evidence type="ECO:0000256" key="7">
    <source>
        <dbReference type="ARBA" id="ARBA00022553"/>
    </source>
</evidence>
<comment type="catalytic activity">
    <reaction evidence="27">
        <text>L-threonyl-[protein] + ATP = O-phospho-L-threonyl-[protein] + ADP + H(+)</text>
        <dbReference type="Rhea" id="RHEA:46608"/>
        <dbReference type="Rhea" id="RHEA-COMP:11060"/>
        <dbReference type="Rhea" id="RHEA-COMP:11605"/>
        <dbReference type="ChEBI" id="CHEBI:15378"/>
        <dbReference type="ChEBI" id="CHEBI:30013"/>
        <dbReference type="ChEBI" id="CHEBI:30616"/>
        <dbReference type="ChEBI" id="CHEBI:61977"/>
        <dbReference type="ChEBI" id="CHEBI:456216"/>
        <dbReference type="EC" id="2.7.11.1"/>
    </reaction>
</comment>
<evidence type="ECO:0000256" key="23">
    <source>
        <dbReference type="ARBA" id="ARBA00025760"/>
    </source>
</evidence>
<dbReference type="Pfam" id="PF00520">
    <property type="entry name" value="Ion_trans"/>
    <property type="match status" value="1"/>
</dbReference>
<keyword evidence="12 31" id="KW-0479">Metal-binding</keyword>
<evidence type="ECO:0000256" key="19">
    <source>
        <dbReference type="ARBA" id="ARBA00023065"/>
    </source>
</evidence>
<name>A0A8D3DSA9_SCOMX</name>
<evidence type="ECO:0000256" key="17">
    <source>
        <dbReference type="ARBA" id="ARBA00022840"/>
    </source>
</evidence>
<feature type="transmembrane region" description="Helical" evidence="33">
    <location>
        <begin position="941"/>
        <end position="959"/>
    </location>
</feature>
<dbReference type="InterPro" id="IPR011009">
    <property type="entry name" value="Kinase-like_dom_sf"/>
</dbReference>
<dbReference type="EC" id="2.7.11.1" evidence="3"/>
<keyword evidence="9" id="KW-0107">Calcium channel</keyword>
<dbReference type="GO" id="GO:0005262">
    <property type="term" value="F:calcium channel activity"/>
    <property type="evidence" value="ECO:0007669"/>
    <property type="project" value="UniProtKB-KW"/>
</dbReference>
<sequence>MFLYKALKHRDEEEDVQSQKPWIESTFTKRECVYILPVSKDPHRCLPGCQICQQLVRCCCGRLVRQHVGFTASLATKYSDVKLGENPSLSLPELEEWSVEKHTEASPTDTYGVINFQGGSHSYRAKYVRLSHDSRPESILRLMLKEWHMELPKILISVHGGVQNFELHPRLKQVVGKGLIKAAVTTGAWILTGGVNTGVAKHVGDALKEHCSRSSKKICTIGIAPWGVIENRNDLIGRDIIAPYQTLLNPLSKLNVLNNLHSHFVLVDDGTVGKYGAEVKLRRDLEKHINLQRIHARIGQGVPVVALIFEGGPNVILTVLEYLQESPPVPVVVCEGTGRAADILAYVHKQTEEGGGLPDGVETDIIATIKKTFNFSQSDAIHLFQTLMECMKSKELITVFHISSEEHQDIDVAILRALLQGTNASAFDQLVLTLAWDRVDIAKNHVFVYGQQLLVSSLEQAMLDALVMDRVDFVKLLIENGVSMHRFLTISRLEELYNTKQLPNNPTLLHLVRDVKQSNLPPNYKITLIDVGLVIEFLMGGTYRCNYTRKRFRIIYNNLHGNSRRSGRHTPGTGSHLRKSHESFSMQADKKEKTRHNHFIKTAQPYKPKLESSTEQNKKRSKEEIVDIDDPETRRFPYPFNELLVWAVLMKRQKMSLFFWQHGEENMAKALVACKLCRSMGYEAKKSDVVDDTSEELKEYSNEFGTLAVDLLEQSFRQDETMAMKLLTYELKNWSNSTCLKLAVSSHLRPFVAHTCTQMLLSDMWMGRLNMRKNSWYKVILSILVPPAILLLEYKSKAEMAHIPQSQDDHQMTMEDSEHNFQNTAEDIQMDVFKESRSHDQVEVKNDMETHIRSRKLPLTRKIYAFYHAPIVKFWSNTLFYLGFLMFYSYVVLVKMPVWPSPQEWVVILYIFTSAIEKIREMFMSEAGKISQKIKVWFSDYFNVSDFLAIMIFFIGFGLRLGGGDAFVPGRTVYCLNIIFWYVRLLDILAVNQQAGPYVMMIAKMVANMFYIVVIMAIVLLSYGVPRKAILYPQEEASWTLAKDVVFQPYWMMYGEVYAYEIDVCANNSEASVKSLCQAGVWLTPLLQAVYLFVQYILMVNLLIAFFNNVYIQVKSISNLVWKYQRYHFIMAYHEKPVLPPPFILLCHIYSLFCMCRKRKKEHTYGPKLFLTEEDQKKLHDFEEQCVETYFHEKDDQFHSGSEERIRLTSERVETMCLQLREVGNKVNFIKRSLHTLDSQIGHLQDLSALTVDTLKSLTAQRASEASKVHNQITRELSLSKNVVPSIAAVATDTGPHSKSSGICKRSVGPYFGSSFPQAGVDIQSPATQSHGHIRAVNSYAGFTEFDRKPAFLHPDSSKIPALEQNLLKEINIPFDFSVAIGSPFKPIESYQYSAVERNNLMRLSQSIPFMPVPPRGEPVTVYRLEESSPNTINNSMSSWAQRGLCAKIEFLSKEEMGGGLRRALKVLCTWSEYDILKPGHLYIVKSFLPEVVQTWQSIYKEDTVLHLCLREIQQQRAAQKLTFAFNQVRPKTIPYSPRFLEVFLLYCHSAGQWFAIEECITGEFRKFNNNNGDEIVPTNLLEETMLAFSHWTYEYTRGELLVLDLQGVGEILTDPSVIKSGEKGSYDMIFGPANLGDDAIRNFRAKHHCNSCCRKLKLPDLKRNDYTPEKVTFPQEDPPNPGSGIKETRQSMRLML</sequence>
<feature type="binding site" evidence="31">
    <location>
        <position position="1591"/>
    </location>
    <ligand>
        <name>Zn(2+)</name>
        <dbReference type="ChEBI" id="CHEBI:29105"/>
    </ligand>
</feature>
<evidence type="ECO:0000256" key="5">
    <source>
        <dbReference type="ARBA" id="ARBA00022475"/>
    </source>
</evidence>
<evidence type="ECO:0000313" key="36">
    <source>
        <dbReference type="Proteomes" id="UP000694558"/>
    </source>
</evidence>
<evidence type="ECO:0000256" key="33">
    <source>
        <dbReference type="SAM" id="Phobius"/>
    </source>
</evidence>
<feature type="binding site" evidence="30">
    <location>
        <position position="1558"/>
    </location>
    <ligand>
        <name>ADP</name>
        <dbReference type="ChEBI" id="CHEBI:456216"/>
    </ligand>
</feature>
<evidence type="ECO:0000256" key="28">
    <source>
        <dbReference type="ARBA" id="ARBA00048679"/>
    </source>
</evidence>
<dbReference type="Gene3D" id="3.30.200.20">
    <property type="entry name" value="Phosphorylase Kinase, domain 1"/>
    <property type="match status" value="1"/>
</dbReference>
<keyword evidence="22" id="KW-0407">Ion channel</keyword>
<evidence type="ECO:0000256" key="22">
    <source>
        <dbReference type="ARBA" id="ARBA00023303"/>
    </source>
</evidence>
<keyword evidence="21" id="KW-0539">Nucleus</keyword>
<evidence type="ECO:0000256" key="14">
    <source>
        <dbReference type="ARBA" id="ARBA00022777"/>
    </source>
</evidence>
<dbReference type="Gene3D" id="1.20.5.1010">
    <property type="entry name" value="TRPM, tetramerisation domain"/>
    <property type="match status" value="1"/>
</dbReference>
<keyword evidence="10" id="KW-0808">Transferase</keyword>
<feature type="binding site" evidence="30">
    <location>
        <position position="1462"/>
    </location>
    <ligand>
        <name>ADP</name>
        <dbReference type="ChEBI" id="CHEBI:456216"/>
    </ligand>
</feature>
<keyword evidence="4" id="KW-0813">Transport</keyword>
<feature type="binding site" evidence="31">
    <location>
        <position position="1650"/>
    </location>
    <ligand>
        <name>Zn(2+)</name>
        <dbReference type="ChEBI" id="CHEBI:29105"/>
    </ligand>
</feature>
<dbReference type="Gene3D" id="3.20.200.10">
    <property type="entry name" value="MHCK/EF2 kinase"/>
    <property type="match status" value="1"/>
</dbReference>
<dbReference type="GO" id="GO:0051262">
    <property type="term" value="P:protein tetramerization"/>
    <property type="evidence" value="ECO:0007669"/>
    <property type="project" value="InterPro"/>
</dbReference>
<evidence type="ECO:0000256" key="13">
    <source>
        <dbReference type="ARBA" id="ARBA00022741"/>
    </source>
</evidence>
<keyword evidence="15 31" id="KW-0862">Zinc</keyword>
<dbReference type="Pfam" id="PF16519">
    <property type="entry name" value="TRPM_tetra"/>
    <property type="match status" value="1"/>
</dbReference>
<dbReference type="InterPro" id="IPR029601">
    <property type="entry name" value="TRPM7_a-kinase_dom"/>
</dbReference>
<dbReference type="InterPro" id="IPR037162">
    <property type="entry name" value="TRPM_tetra_sf"/>
</dbReference>
<keyword evidence="13 30" id="KW-0547">Nucleotide-binding</keyword>
<protein>
    <recommendedName>
        <fullName evidence="3">non-specific serine/threonine protein kinase</fullName>
        <ecNumber evidence="3">2.7.11.1</ecNumber>
    </recommendedName>
</protein>
<dbReference type="InterPro" id="IPR004166">
    <property type="entry name" value="a-kinase_dom"/>
</dbReference>
<evidence type="ECO:0000256" key="1">
    <source>
        <dbReference type="ARBA" id="ARBA00004123"/>
    </source>
</evidence>
<feature type="region of interest" description="Disordered" evidence="32">
    <location>
        <begin position="1668"/>
        <end position="1697"/>
    </location>
</feature>
<evidence type="ECO:0000256" key="21">
    <source>
        <dbReference type="ARBA" id="ARBA00023242"/>
    </source>
</evidence>
<evidence type="ECO:0000256" key="29">
    <source>
        <dbReference type="PIRSR" id="PIRSR629601-1"/>
    </source>
</evidence>
<feature type="transmembrane region" description="Helical" evidence="33">
    <location>
        <begin position="1090"/>
        <end position="1112"/>
    </location>
</feature>
<feature type="binding site" evidence="30">
    <location>
        <position position="1486"/>
    </location>
    <ligand>
        <name>ADP</name>
        <dbReference type="ChEBI" id="CHEBI:456216"/>
    </ligand>
</feature>
<evidence type="ECO:0000256" key="9">
    <source>
        <dbReference type="ARBA" id="ARBA00022673"/>
    </source>
</evidence>
<dbReference type="InterPro" id="IPR041491">
    <property type="entry name" value="TRPM_SLOG"/>
</dbReference>
<evidence type="ECO:0000256" key="15">
    <source>
        <dbReference type="ARBA" id="ARBA00022833"/>
    </source>
</evidence>
<comment type="catalytic activity">
    <reaction evidence="26">
        <text>Ca(2+)(in) = Ca(2+)(out)</text>
        <dbReference type="Rhea" id="RHEA:29671"/>
        <dbReference type="ChEBI" id="CHEBI:29108"/>
    </reaction>
</comment>
<reference evidence="35" key="2">
    <citation type="submission" date="2025-08" db="UniProtKB">
        <authorList>
            <consortium name="Ensembl"/>
        </authorList>
    </citation>
    <scope>IDENTIFICATION</scope>
</reference>
<dbReference type="GO" id="GO:0005634">
    <property type="term" value="C:nucleus"/>
    <property type="evidence" value="ECO:0007669"/>
    <property type="project" value="UniProtKB-SubCell"/>
</dbReference>
<dbReference type="InterPro" id="IPR050927">
    <property type="entry name" value="TRPM"/>
</dbReference>
<evidence type="ECO:0000256" key="2">
    <source>
        <dbReference type="ARBA" id="ARBA00004651"/>
    </source>
</evidence>
<keyword evidence="6" id="KW-0723">Serine/threonine-protein kinase</keyword>
<feature type="binding site" evidence="31">
    <location>
        <position position="1654"/>
    </location>
    <ligand>
        <name>Zn(2+)</name>
        <dbReference type="ChEBI" id="CHEBI:29105"/>
    </ligand>
</feature>
<dbReference type="SMART" id="SM00811">
    <property type="entry name" value="Alpha_kinase"/>
    <property type="match status" value="1"/>
</dbReference>
<evidence type="ECO:0000256" key="10">
    <source>
        <dbReference type="ARBA" id="ARBA00022679"/>
    </source>
</evidence>
<dbReference type="PROSITE" id="PS51158">
    <property type="entry name" value="ALPHA_KINASE"/>
    <property type="match status" value="1"/>
</dbReference>
<comment type="catalytic activity">
    <reaction evidence="25">
        <text>Zn(2+)(in) = Zn(2+)(out)</text>
        <dbReference type="Rhea" id="RHEA:29351"/>
        <dbReference type="ChEBI" id="CHEBI:29105"/>
    </reaction>
</comment>
<dbReference type="Pfam" id="PF25508">
    <property type="entry name" value="TRPM2"/>
    <property type="match status" value="2"/>
</dbReference>
<feature type="transmembrane region" description="Helical" evidence="33">
    <location>
        <begin position="1133"/>
        <end position="1153"/>
    </location>
</feature>
<evidence type="ECO:0000256" key="24">
    <source>
        <dbReference type="ARBA" id="ARBA00034269"/>
    </source>
</evidence>
<comment type="cofactor">
    <cofactor evidence="31">
        <name>Zn(2+)</name>
        <dbReference type="ChEBI" id="CHEBI:29105"/>
    </cofactor>
    <text evidence="31">Binds 1 zinc ion per subunit.</text>
</comment>
<evidence type="ECO:0000256" key="6">
    <source>
        <dbReference type="ARBA" id="ARBA00022527"/>
    </source>
</evidence>
<feature type="binding site" evidence="30">
    <location>
        <position position="1615"/>
    </location>
    <ligand>
        <name>ADP</name>
        <dbReference type="ChEBI" id="CHEBI:456216"/>
    </ligand>
</feature>
<dbReference type="Pfam" id="PF02816">
    <property type="entry name" value="Alpha_kinase"/>
    <property type="match status" value="1"/>
</dbReference>
<dbReference type="PANTHER" id="PTHR13800">
    <property type="entry name" value="TRANSIENT RECEPTOR POTENTIAL CATION CHANNEL, SUBFAMILY M, MEMBER 6"/>
    <property type="match status" value="1"/>
</dbReference>
<dbReference type="InterPro" id="IPR005821">
    <property type="entry name" value="Ion_trans_dom"/>
</dbReference>
<dbReference type="FunFam" id="3.20.200.10:FF:000001">
    <property type="entry name" value="Transient receptor potential cation channel, subfamily M, member 7"/>
    <property type="match status" value="1"/>
</dbReference>
<evidence type="ECO:0000256" key="27">
    <source>
        <dbReference type="ARBA" id="ARBA00047899"/>
    </source>
</evidence>
<dbReference type="FunFam" id="3.30.200.20:FF:000129">
    <property type="entry name" value="Transient receptor potential cation channel, subfamily M, member 7"/>
    <property type="match status" value="1"/>
</dbReference>
<feature type="binding site" evidence="31">
    <location>
        <position position="1648"/>
    </location>
    <ligand>
        <name>Zn(2+)</name>
        <dbReference type="ChEBI" id="CHEBI:29105"/>
    </ligand>
</feature>
<evidence type="ECO:0000256" key="11">
    <source>
        <dbReference type="ARBA" id="ARBA00022692"/>
    </source>
</evidence>
<dbReference type="InterPro" id="IPR032415">
    <property type="entry name" value="TRPM_tetra"/>
</dbReference>
<keyword evidence="14" id="KW-0418">Kinase</keyword>
<feature type="transmembrane region" description="Helical" evidence="33">
    <location>
        <begin position="863"/>
        <end position="891"/>
    </location>
</feature>
<organism evidence="35 36">
    <name type="scientific">Scophthalmus maximus</name>
    <name type="common">Turbot</name>
    <name type="synonym">Psetta maxima</name>
    <dbReference type="NCBI Taxonomy" id="52904"/>
    <lineage>
        <taxon>Eukaryota</taxon>
        <taxon>Metazoa</taxon>
        <taxon>Chordata</taxon>
        <taxon>Craniata</taxon>
        <taxon>Vertebrata</taxon>
        <taxon>Euteleostomi</taxon>
        <taxon>Actinopterygii</taxon>
        <taxon>Neopterygii</taxon>
        <taxon>Teleostei</taxon>
        <taxon>Neoteleostei</taxon>
        <taxon>Acanthomorphata</taxon>
        <taxon>Carangaria</taxon>
        <taxon>Pleuronectiformes</taxon>
        <taxon>Pleuronectoidei</taxon>
        <taxon>Scophthalmidae</taxon>
        <taxon>Scophthalmus</taxon>
    </lineage>
</organism>
<dbReference type="Proteomes" id="UP000694558">
    <property type="component" value="Chromosome 5"/>
</dbReference>
<evidence type="ECO:0000256" key="18">
    <source>
        <dbReference type="ARBA" id="ARBA00022989"/>
    </source>
</evidence>
<keyword evidence="5" id="KW-1003">Cell membrane</keyword>
<gene>
    <name evidence="35" type="primary">trpm7</name>
</gene>
<comment type="subcellular location">
    <subcellularLocation>
        <location evidence="2">Cell membrane</location>
        <topology evidence="2">Multi-pass membrane protein</topology>
    </subcellularLocation>
    <subcellularLocation>
        <location evidence="1">Nucleus</location>
    </subcellularLocation>
</comment>
<evidence type="ECO:0000256" key="25">
    <source>
        <dbReference type="ARBA" id="ARBA00034634"/>
    </source>
</evidence>
<evidence type="ECO:0000256" key="32">
    <source>
        <dbReference type="SAM" id="MobiDB-lite"/>
    </source>
</evidence>
<comment type="catalytic activity">
    <reaction evidence="28">
        <text>L-seryl-[protein] + ATP = O-phospho-L-seryl-[protein] + ADP + H(+)</text>
        <dbReference type="Rhea" id="RHEA:17989"/>
        <dbReference type="Rhea" id="RHEA-COMP:9863"/>
        <dbReference type="Rhea" id="RHEA-COMP:11604"/>
        <dbReference type="ChEBI" id="CHEBI:15378"/>
        <dbReference type="ChEBI" id="CHEBI:29999"/>
        <dbReference type="ChEBI" id="CHEBI:30616"/>
        <dbReference type="ChEBI" id="CHEBI:83421"/>
        <dbReference type="ChEBI" id="CHEBI:456216"/>
        <dbReference type="EC" id="2.7.11.1"/>
    </reaction>
</comment>
<dbReference type="GO" id="GO:0005524">
    <property type="term" value="F:ATP binding"/>
    <property type="evidence" value="ECO:0007669"/>
    <property type="project" value="UniProtKB-KW"/>
</dbReference>
<dbReference type="GO" id="GO:0004674">
    <property type="term" value="F:protein serine/threonine kinase activity"/>
    <property type="evidence" value="ECO:0007669"/>
    <property type="project" value="UniProtKB-KW"/>
</dbReference>
<comment type="catalytic activity">
    <reaction evidence="24">
        <text>Mg(2+)(in) = Mg(2+)(out)</text>
        <dbReference type="Rhea" id="RHEA:29827"/>
        <dbReference type="ChEBI" id="CHEBI:18420"/>
    </reaction>
</comment>
<evidence type="ECO:0000256" key="4">
    <source>
        <dbReference type="ARBA" id="ARBA00022448"/>
    </source>
</evidence>
<evidence type="ECO:0000256" key="8">
    <source>
        <dbReference type="ARBA" id="ARBA00022568"/>
    </source>
</evidence>
<keyword evidence="7" id="KW-0597">Phosphoprotein</keyword>
<comment type="similarity">
    <text evidence="23">In the C-terminal section; belongs to the protein kinase superfamily. Alpha-type protein kinase family. ALPK subfamily.</text>
</comment>
<evidence type="ECO:0000256" key="12">
    <source>
        <dbReference type="ARBA" id="ARBA00022723"/>
    </source>
</evidence>
<proteinExistence type="inferred from homology"/>
<evidence type="ECO:0000256" key="3">
    <source>
        <dbReference type="ARBA" id="ARBA00012513"/>
    </source>
</evidence>
<keyword evidence="8" id="KW-0109">Calcium transport</keyword>
<evidence type="ECO:0000256" key="26">
    <source>
        <dbReference type="ARBA" id="ARBA00036634"/>
    </source>
</evidence>
<accession>A0A8D3DSA9</accession>
<evidence type="ECO:0000259" key="34">
    <source>
        <dbReference type="PROSITE" id="PS51158"/>
    </source>
</evidence>
<dbReference type="InterPro" id="IPR057366">
    <property type="entry name" value="TRPM-like"/>
</dbReference>
<dbReference type="Pfam" id="PF18139">
    <property type="entry name" value="LSDAT_euk"/>
    <property type="match status" value="1"/>
</dbReference>
<feature type="domain" description="Alpha-type protein kinase" evidence="34">
    <location>
        <begin position="1432"/>
        <end position="1662"/>
    </location>
</feature>
<dbReference type="SUPFAM" id="SSF56112">
    <property type="entry name" value="Protein kinase-like (PK-like)"/>
    <property type="match status" value="1"/>
</dbReference>
<evidence type="ECO:0000256" key="30">
    <source>
        <dbReference type="PIRSR" id="PIRSR629601-2"/>
    </source>
</evidence>
<keyword evidence="19" id="KW-0406">Ion transport</keyword>
<feature type="compositionally biased region" description="Basic and acidic residues" evidence="32">
    <location>
        <begin position="608"/>
        <end position="623"/>
    </location>
</feature>
<keyword evidence="20 33" id="KW-0472">Membrane</keyword>
<keyword evidence="16" id="KW-0106">Calcium</keyword>
<dbReference type="GO" id="GO:0005886">
    <property type="term" value="C:plasma membrane"/>
    <property type="evidence" value="ECO:0007669"/>
    <property type="project" value="UniProtKB-SubCell"/>
</dbReference>
<dbReference type="CDD" id="cd16971">
    <property type="entry name" value="Alpha_kinase_ChaK1_TRMP7"/>
    <property type="match status" value="1"/>
</dbReference>
<dbReference type="FunFam" id="1.20.5.1010:FF:000002">
    <property type="entry name" value="Transient receptor potential cation channel subfamily M member 7"/>
    <property type="match status" value="1"/>
</dbReference>
<reference evidence="35" key="1">
    <citation type="submission" date="2023-05" db="EMBL/GenBank/DDBJ databases">
        <title>High-quality long-read genome of Scophthalmus maximus.</title>
        <authorList>
            <person name="Lien S."/>
            <person name="Martinez P."/>
        </authorList>
    </citation>
    <scope>NUCLEOTIDE SEQUENCE [LARGE SCALE GENOMIC DNA]</scope>
</reference>